<feature type="compositionally biased region" description="Low complexity" evidence="1">
    <location>
        <begin position="92"/>
        <end position="109"/>
    </location>
</feature>
<dbReference type="InterPro" id="IPR038607">
    <property type="entry name" value="PhoD-like_sf"/>
</dbReference>
<dbReference type="EMBL" id="KV454291">
    <property type="protein sequence ID" value="ODQ74974.1"/>
    <property type="molecule type" value="Genomic_DNA"/>
</dbReference>
<dbReference type="OrthoDB" id="2419400at2759"/>
<dbReference type="Pfam" id="PF19050">
    <property type="entry name" value="PhoD_2"/>
    <property type="match status" value="1"/>
</dbReference>
<feature type="compositionally biased region" description="Polar residues" evidence="1">
    <location>
        <begin position="44"/>
        <end position="54"/>
    </location>
</feature>
<evidence type="ECO:0000313" key="4">
    <source>
        <dbReference type="Proteomes" id="UP000094385"/>
    </source>
</evidence>
<dbReference type="Gene3D" id="3.60.21.70">
    <property type="entry name" value="PhoD-like phosphatase"/>
    <property type="match status" value="1"/>
</dbReference>
<feature type="region of interest" description="Disordered" evidence="1">
    <location>
        <begin position="1"/>
        <end position="69"/>
    </location>
</feature>
<proteinExistence type="predicted"/>
<dbReference type="InterPro" id="IPR018946">
    <property type="entry name" value="PhoD-like_MPP"/>
</dbReference>
<evidence type="ECO:0000313" key="3">
    <source>
        <dbReference type="EMBL" id="ODQ74974.1"/>
    </source>
</evidence>
<feature type="domain" description="PhoD-like phosphatase" evidence="2">
    <location>
        <begin position="244"/>
        <end position="737"/>
    </location>
</feature>
<evidence type="ECO:0000256" key="1">
    <source>
        <dbReference type="SAM" id="MobiDB-lite"/>
    </source>
</evidence>
<evidence type="ECO:0000259" key="2">
    <source>
        <dbReference type="Pfam" id="PF19050"/>
    </source>
</evidence>
<reference evidence="3 4" key="1">
    <citation type="journal article" date="2016" name="Proc. Natl. Acad. Sci. U.S.A.">
        <title>Comparative genomics of biotechnologically important yeasts.</title>
        <authorList>
            <person name="Riley R."/>
            <person name="Haridas S."/>
            <person name="Wolfe K.H."/>
            <person name="Lopes M.R."/>
            <person name="Hittinger C.T."/>
            <person name="Goeker M."/>
            <person name="Salamov A.A."/>
            <person name="Wisecaver J.H."/>
            <person name="Long T.M."/>
            <person name="Calvey C.H."/>
            <person name="Aerts A.L."/>
            <person name="Barry K.W."/>
            <person name="Choi C."/>
            <person name="Clum A."/>
            <person name="Coughlan A.Y."/>
            <person name="Deshpande S."/>
            <person name="Douglass A.P."/>
            <person name="Hanson S.J."/>
            <person name="Klenk H.-P."/>
            <person name="LaButti K.M."/>
            <person name="Lapidus A."/>
            <person name="Lindquist E.A."/>
            <person name="Lipzen A.M."/>
            <person name="Meier-Kolthoff J.P."/>
            <person name="Ohm R.A."/>
            <person name="Otillar R.P."/>
            <person name="Pangilinan J.L."/>
            <person name="Peng Y."/>
            <person name="Rokas A."/>
            <person name="Rosa C.A."/>
            <person name="Scheuner C."/>
            <person name="Sibirny A.A."/>
            <person name="Slot J.C."/>
            <person name="Stielow J.B."/>
            <person name="Sun H."/>
            <person name="Kurtzman C.P."/>
            <person name="Blackwell M."/>
            <person name="Grigoriev I.V."/>
            <person name="Jeffries T.W."/>
        </authorList>
    </citation>
    <scope>NUCLEOTIDE SEQUENCE [LARGE SCALE GENOMIC DNA]</scope>
    <source>
        <strain evidence="3 4">NRRL Y-11557</strain>
    </source>
</reference>
<dbReference type="PANTHER" id="PTHR46689:SF2">
    <property type="entry name" value="WW DOMAIN PROTEIN (AFU_ORTHOLOGUE AFUA_6G06520)"/>
    <property type="match status" value="1"/>
</dbReference>
<organism evidence="3 4">
    <name type="scientific">Lipomyces starkeyi NRRL Y-11557</name>
    <dbReference type="NCBI Taxonomy" id="675824"/>
    <lineage>
        <taxon>Eukaryota</taxon>
        <taxon>Fungi</taxon>
        <taxon>Dikarya</taxon>
        <taxon>Ascomycota</taxon>
        <taxon>Saccharomycotina</taxon>
        <taxon>Lipomycetes</taxon>
        <taxon>Lipomycetales</taxon>
        <taxon>Lipomycetaceae</taxon>
        <taxon>Lipomyces</taxon>
    </lineage>
</organism>
<feature type="region of interest" description="Disordered" evidence="1">
    <location>
        <begin position="83"/>
        <end position="143"/>
    </location>
</feature>
<feature type="compositionally biased region" description="Polar residues" evidence="1">
    <location>
        <begin position="110"/>
        <end position="119"/>
    </location>
</feature>
<keyword evidence="4" id="KW-1185">Reference proteome</keyword>
<accession>A0A1E3QBW7</accession>
<dbReference type="GO" id="GO:0016020">
    <property type="term" value="C:membrane"/>
    <property type="evidence" value="ECO:0007669"/>
    <property type="project" value="TreeGrafter"/>
</dbReference>
<protein>
    <recommendedName>
        <fullName evidence="2">PhoD-like phosphatase domain-containing protein</fullName>
    </recommendedName>
</protein>
<dbReference type="CDD" id="cd07389">
    <property type="entry name" value="MPP_PhoD"/>
    <property type="match status" value="1"/>
</dbReference>
<sequence length="810" mass="91436">MAQSNPGNFDQELGAYAGSGYIYPTDAPMYSNSHAPYSVPVSAPQDSHAPTYSNDNREPPRYYDHAQQYSQNEYPIEKMQYSASYDPYNNNSGPPIQSQPINPSSQPASTASLKSGSQFPQPPNHDAPLSPSQSFGSGLGNRTEDFSQPGKFGVVDIDTVYRAVPSNGMFFGPYLRYGNLDLDTGTWYGSVMIVIGSKVAPYFQIHPTNDIGQIRAIEARQIYQFENFRFFRYNIALKQLPGNTGQFWTYAITHQGNTLTYKFIVAGMQETEWKFMAFSCADFSLSVKESERAELGGIGYLWEDVLTKHHQIGGLHAMLGGGDQIYADRMWKEISSLQDWLGTKGKMNRKNYEWTPRLEHDINLAYFFYYTNHFDRVGIRDCLSQIPNVFQIDDHDIFDGYGSYPEYMQESQVFKNIGRVAFHFYLLFQHQTTDEVLRISPDPFDLFTITGNGWHFLKYMGPTCVVLGPDTRAERHKRSIIGEITHRELFHRLENLPPSVRHIVLMLAVPIVYPRLTTVEHILNGVKHTKRAINGAWNVIGKATSKVASVIGADKQAKTGFDSVKKAFGKSGVMGSLVSGFGEIDLLDDLADHWTHANHETERTYFVRNLQRIARENRVRVTFVSGDVHCCGMGRFFNPSDPDNYQLMYQVITSAISNVPPPGAVIRLLHNRDKIYLPEIGSKEEKTDTREEMIEFFERDVDGEKLDLRKLLPRRNYAIAALEPDGTMAWDLYVQKGGRYGVAEHSQKYGPLIVPPIALPGSEPNFEGYGVPDGSGYDEQYRRQQMMMAPGGVYGPGGLAEGMNYMNLKP</sequence>
<dbReference type="InterPro" id="IPR043904">
    <property type="entry name" value="PhoD_2-like"/>
</dbReference>
<dbReference type="AlphaFoldDB" id="A0A1E3QBW7"/>
<dbReference type="PANTHER" id="PTHR46689">
    <property type="entry name" value="MEMBRANE PROTEIN, PUTATIVE-RELATED"/>
    <property type="match status" value="1"/>
</dbReference>
<dbReference type="Proteomes" id="UP000094385">
    <property type="component" value="Unassembled WGS sequence"/>
</dbReference>
<dbReference type="STRING" id="675824.A0A1E3QBW7"/>
<feature type="compositionally biased region" description="Basic and acidic residues" evidence="1">
    <location>
        <begin position="55"/>
        <end position="64"/>
    </location>
</feature>
<name>A0A1E3QBW7_LIPST</name>
<gene>
    <name evidence="3" type="ORF">LIPSTDRAFT_109828</name>
</gene>